<dbReference type="EMBL" id="NHYD01003403">
    <property type="protein sequence ID" value="PPQ78869.1"/>
    <property type="molecule type" value="Genomic_DNA"/>
</dbReference>
<sequence length="190" mass="20913">MNFIKLSKTQDEECGDSTTTGDILAQTPFQHERDTNPVVITSAYNIIAVVLCMPYAYTSTPEALYKQILATSTSQSVEGLRDQDAVFVKLSELSQLESHQYQPVLALINTLLTVLKQLNKEMILGGAPPREPGVSRAGQHAQGRAVNAVYCPPALQVQPDLQSGILHAEEKDYSTAYSYFFKAFENLSVL</sequence>
<evidence type="ECO:0000313" key="2">
    <source>
        <dbReference type="Proteomes" id="UP000283269"/>
    </source>
</evidence>
<protein>
    <submittedName>
        <fullName evidence="1">Uncharacterized protein</fullName>
    </submittedName>
</protein>
<dbReference type="OrthoDB" id="1418352at2759"/>
<accession>A0A409WK63</accession>
<comment type="caution">
    <text evidence="1">The sequence shown here is derived from an EMBL/GenBank/DDBJ whole genome shotgun (WGS) entry which is preliminary data.</text>
</comment>
<reference evidence="1 2" key="1">
    <citation type="journal article" date="2018" name="Evol. Lett.">
        <title>Horizontal gene cluster transfer increased hallucinogenic mushroom diversity.</title>
        <authorList>
            <person name="Reynolds H.T."/>
            <person name="Vijayakumar V."/>
            <person name="Gluck-Thaler E."/>
            <person name="Korotkin H.B."/>
            <person name="Matheny P.B."/>
            <person name="Slot J.C."/>
        </authorList>
    </citation>
    <scope>NUCLEOTIDE SEQUENCE [LARGE SCALE GENOMIC DNA]</scope>
    <source>
        <strain evidence="1 2">2631</strain>
    </source>
</reference>
<name>A0A409WK63_PSICY</name>
<keyword evidence="2" id="KW-1185">Reference proteome</keyword>
<dbReference type="InParanoid" id="A0A409WK63"/>
<feature type="non-terminal residue" evidence="1">
    <location>
        <position position="190"/>
    </location>
</feature>
<dbReference type="PANTHER" id="PTHR10678">
    <property type="entry name" value="26S PROTEASOME NON-ATPASE REGULATORY SUBUNIT 11/COP9 SIGNALOSOME COMPLEX SUBUNIT 2"/>
    <property type="match status" value="1"/>
</dbReference>
<dbReference type="InterPro" id="IPR050871">
    <property type="entry name" value="26S_Proteasome/COP9_Components"/>
</dbReference>
<dbReference type="Proteomes" id="UP000283269">
    <property type="component" value="Unassembled WGS sequence"/>
</dbReference>
<dbReference type="STRING" id="93625.A0A409WK63"/>
<proteinExistence type="predicted"/>
<dbReference type="AlphaFoldDB" id="A0A409WK63"/>
<gene>
    <name evidence="1" type="ORF">CVT25_002437</name>
</gene>
<dbReference type="Gene3D" id="1.25.40.570">
    <property type="match status" value="1"/>
</dbReference>
<organism evidence="1 2">
    <name type="scientific">Psilocybe cyanescens</name>
    <dbReference type="NCBI Taxonomy" id="93625"/>
    <lineage>
        <taxon>Eukaryota</taxon>
        <taxon>Fungi</taxon>
        <taxon>Dikarya</taxon>
        <taxon>Basidiomycota</taxon>
        <taxon>Agaricomycotina</taxon>
        <taxon>Agaricomycetes</taxon>
        <taxon>Agaricomycetidae</taxon>
        <taxon>Agaricales</taxon>
        <taxon>Agaricineae</taxon>
        <taxon>Strophariaceae</taxon>
        <taxon>Psilocybe</taxon>
    </lineage>
</organism>
<evidence type="ECO:0000313" key="1">
    <source>
        <dbReference type="EMBL" id="PPQ78869.1"/>
    </source>
</evidence>